<name>A0A0F9KPD5_9ZZZZ</name>
<dbReference type="AlphaFoldDB" id="A0A0F9KPD5"/>
<proteinExistence type="predicted"/>
<dbReference type="EMBL" id="LAZR01013019">
    <property type="protein sequence ID" value="KKM23958.1"/>
    <property type="molecule type" value="Genomic_DNA"/>
</dbReference>
<protein>
    <submittedName>
        <fullName evidence="1">Uncharacterized protein</fullName>
    </submittedName>
</protein>
<sequence length="59" mass="7090">MNIIKGWIKLFNVRCAESGCKELPYLNMKLCKEHHRKRLALDNAVKGIRFLRKEMQRFI</sequence>
<organism evidence="1">
    <name type="scientific">marine sediment metagenome</name>
    <dbReference type="NCBI Taxonomy" id="412755"/>
    <lineage>
        <taxon>unclassified sequences</taxon>
        <taxon>metagenomes</taxon>
        <taxon>ecological metagenomes</taxon>
    </lineage>
</organism>
<reference evidence="1" key="1">
    <citation type="journal article" date="2015" name="Nature">
        <title>Complex archaea that bridge the gap between prokaryotes and eukaryotes.</title>
        <authorList>
            <person name="Spang A."/>
            <person name="Saw J.H."/>
            <person name="Jorgensen S.L."/>
            <person name="Zaremba-Niedzwiedzka K."/>
            <person name="Martijn J."/>
            <person name="Lind A.E."/>
            <person name="van Eijk R."/>
            <person name="Schleper C."/>
            <person name="Guy L."/>
            <person name="Ettema T.J."/>
        </authorList>
    </citation>
    <scope>NUCLEOTIDE SEQUENCE</scope>
</reference>
<comment type="caution">
    <text evidence="1">The sequence shown here is derived from an EMBL/GenBank/DDBJ whole genome shotgun (WGS) entry which is preliminary data.</text>
</comment>
<accession>A0A0F9KPD5</accession>
<gene>
    <name evidence="1" type="ORF">LCGC14_1609900</name>
</gene>
<evidence type="ECO:0000313" key="1">
    <source>
        <dbReference type="EMBL" id="KKM23958.1"/>
    </source>
</evidence>